<name>A0ABS5LZE0_9BURK</name>
<comment type="caution">
    <text evidence="2">The sequence shown here is derived from an EMBL/GenBank/DDBJ whole genome shotgun (WGS) entry which is preliminary data.</text>
</comment>
<keyword evidence="3" id="KW-1185">Reference proteome</keyword>
<reference evidence="2 3" key="1">
    <citation type="submission" date="2020-03" db="EMBL/GenBank/DDBJ databases">
        <title>The role of nitrogen metabolism on polyethylene biodegradation.</title>
        <authorList>
            <person name="Peixoto J."/>
            <person name="Vizzotto C.S."/>
            <person name="Ramos A."/>
            <person name="Alves G."/>
            <person name="Steindorff A."/>
            <person name="Kruger R."/>
        </authorList>
    </citation>
    <scope>NUCLEOTIDE SEQUENCE [LARGE SCALE GENOMIC DNA]</scope>
    <source>
        <strain evidence="2 3">PE63</strain>
    </source>
</reference>
<evidence type="ECO:0000256" key="1">
    <source>
        <dbReference type="SAM" id="MobiDB-lite"/>
    </source>
</evidence>
<evidence type="ECO:0000313" key="2">
    <source>
        <dbReference type="EMBL" id="MBS3021647.1"/>
    </source>
</evidence>
<gene>
    <name evidence="2" type="ORF">DJFAAGMI_04421</name>
</gene>
<evidence type="ECO:0000313" key="3">
    <source>
        <dbReference type="Proteomes" id="UP001647436"/>
    </source>
</evidence>
<feature type="region of interest" description="Disordered" evidence="1">
    <location>
        <begin position="1"/>
        <end position="25"/>
    </location>
</feature>
<evidence type="ECO:0008006" key="4">
    <source>
        <dbReference type="Google" id="ProtNLM"/>
    </source>
</evidence>
<protein>
    <recommendedName>
        <fullName evidence="4">Helix-turn-helix domain-containing protein</fullName>
    </recommendedName>
</protein>
<sequence length="114" mass="12646">MTAKNCAWAHKSAQPRAGATDRDPQRLPCMTPRQKRVAQALVRCRGWISREAIDRIAGASNGPAVVRQLRRRFGYDAIEMQRICTVDCDGQPAQPGRYRLTGAGRKRLAEKGAV</sequence>
<proteinExistence type="predicted"/>
<organism evidence="2 3">
    <name type="scientific">Comamonas brasiliensis</name>
    <dbReference type="NCBI Taxonomy" id="1812482"/>
    <lineage>
        <taxon>Bacteria</taxon>
        <taxon>Pseudomonadati</taxon>
        <taxon>Pseudomonadota</taxon>
        <taxon>Betaproteobacteria</taxon>
        <taxon>Burkholderiales</taxon>
        <taxon>Comamonadaceae</taxon>
        <taxon>Comamonas</taxon>
    </lineage>
</organism>
<dbReference type="Proteomes" id="UP001647436">
    <property type="component" value="Unassembled WGS sequence"/>
</dbReference>
<dbReference type="EMBL" id="JAANES010000006">
    <property type="protein sequence ID" value="MBS3021647.1"/>
    <property type="molecule type" value="Genomic_DNA"/>
</dbReference>
<accession>A0ABS5LZE0</accession>